<proteinExistence type="inferred from homology"/>
<dbReference type="PANTHER" id="PTHR48083:SF19">
    <property type="entry name" value="FLAVIN-DEPENDENT MONOOXYGENASE, OXYGENASE SUBUNIT HSAA"/>
    <property type="match status" value="1"/>
</dbReference>
<dbReference type="RefSeq" id="WP_284315181.1">
    <property type="nucleotide sequence ID" value="NZ_BSPC01000058.1"/>
</dbReference>
<dbReference type="InterPro" id="IPR046373">
    <property type="entry name" value="Acyl-CoA_Oxase/DH_mid-dom_sf"/>
</dbReference>
<evidence type="ECO:0000256" key="1">
    <source>
        <dbReference type="ARBA" id="ARBA00023002"/>
    </source>
</evidence>
<dbReference type="InterPro" id="IPR037069">
    <property type="entry name" value="AcylCoA_DH/ox_N_sf"/>
</dbReference>
<comment type="caution">
    <text evidence="5">The sequence shown here is derived from an EMBL/GenBank/DDBJ whole genome shotgun (WGS) entry which is preliminary data.</text>
</comment>
<dbReference type="InterPro" id="IPR036250">
    <property type="entry name" value="AcylCo_DH-like_C"/>
</dbReference>
<dbReference type="Proteomes" id="UP001156882">
    <property type="component" value="Unassembled WGS sequence"/>
</dbReference>
<dbReference type="PIRSF" id="PIRSF016578">
    <property type="entry name" value="HsaA"/>
    <property type="match status" value="1"/>
</dbReference>
<dbReference type="SUPFAM" id="SSF56645">
    <property type="entry name" value="Acyl-CoA dehydrogenase NM domain-like"/>
    <property type="match status" value="1"/>
</dbReference>
<protein>
    <submittedName>
        <fullName evidence="5">Monooxygenase</fullName>
    </submittedName>
</protein>
<dbReference type="InterPro" id="IPR009100">
    <property type="entry name" value="AcylCoA_DH/oxidase_NM_dom_sf"/>
</dbReference>
<dbReference type="InterPro" id="IPR050741">
    <property type="entry name" value="Acyl-CoA_dehydrogenase"/>
</dbReference>
<evidence type="ECO:0000256" key="2">
    <source>
        <dbReference type="ARBA" id="ARBA00049661"/>
    </source>
</evidence>
<dbReference type="PANTHER" id="PTHR48083">
    <property type="entry name" value="MEDIUM-CHAIN SPECIFIC ACYL-COA DEHYDROGENASE, MITOCHONDRIAL-RELATED"/>
    <property type="match status" value="1"/>
</dbReference>
<dbReference type="InterPro" id="IPR013107">
    <property type="entry name" value="Acyl-CoA_DH_C"/>
</dbReference>
<sequence>MTQSHSTVEAGWGSGPGGNYEDLASQFRPVFARIREGAVTRELNRTLPHEPIAWLKDARFGALRVPAEEGGFGATLPQLFALLAELSQADSNVTQALRAHFGFAEDIVNSRSQDRRDRWLPRLAKGEIAGSAWTEIGEAKQAAFSTIVKRRADKAHVTGAKYYTTGSLFADWIDIGASGEDGTSLSAVVSRHAPGVNVIDDWDGFGQILTASGTTTFTDAPVDAQDVIIDDERFKYSAAFYQLVHLTTLAGIGRAVTDDVAQAVKARRRSYSNAPSPHPAEDAQVLQIVGRIRGAAYSAGAIVLKSAEALQRAFDAHFQSDAAAEEKANAIAELEVAQAQTVVSNLILDATTLLFDALGASATQRTSAFDRYWRNARTLSSHNPRIYKDRIVGDFAVNGTPPPYQWRIGQV</sequence>
<dbReference type="Gene3D" id="1.10.540.10">
    <property type="entry name" value="Acyl-CoA dehydrogenase/oxidase, N-terminal domain"/>
    <property type="match status" value="1"/>
</dbReference>
<evidence type="ECO:0000259" key="4">
    <source>
        <dbReference type="Pfam" id="PF08028"/>
    </source>
</evidence>
<evidence type="ECO:0000313" key="5">
    <source>
        <dbReference type="EMBL" id="GLS22210.1"/>
    </source>
</evidence>
<accession>A0ABQ6CT97</accession>
<keyword evidence="5" id="KW-0503">Monooxygenase</keyword>
<gene>
    <name evidence="5" type="primary">soxC_1</name>
    <name evidence="5" type="ORF">GCM10007874_52270</name>
</gene>
<evidence type="ECO:0000313" key="6">
    <source>
        <dbReference type="Proteomes" id="UP001156882"/>
    </source>
</evidence>
<dbReference type="SUPFAM" id="SSF47203">
    <property type="entry name" value="Acyl-CoA dehydrogenase C-terminal domain-like"/>
    <property type="match status" value="1"/>
</dbReference>
<comment type="similarity">
    <text evidence="2">Belongs to the HpaH/HsaA monooxygenase family.</text>
</comment>
<reference evidence="6" key="1">
    <citation type="journal article" date="2019" name="Int. J. Syst. Evol. Microbiol.">
        <title>The Global Catalogue of Microorganisms (GCM) 10K type strain sequencing project: providing services to taxonomists for standard genome sequencing and annotation.</title>
        <authorList>
            <consortium name="The Broad Institute Genomics Platform"/>
            <consortium name="The Broad Institute Genome Sequencing Center for Infectious Disease"/>
            <person name="Wu L."/>
            <person name="Ma J."/>
        </authorList>
    </citation>
    <scope>NUCLEOTIDE SEQUENCE [LARGE SCALE GENOMIC DNA]</scope>
    <source>
        <strain evidence="6">NBRC 101365</strain>
    </source>
</reference>
<keyword evidence="1" id="KW-0560">Oxidoreductase</keyword>
<keyword evidence="6" id="KW-1185">Reference proteome</keyword>
<dbReference type="InterPro" id="IPR013786">
    <property type="entry name" value="AcylCoA_DH/ox_N"/>
</dbReference>
<dbReference type="Gene3D" id="2.40.110.10">
    <property type="entry name" value="Butyryl-CoA Dehydrogenase, subunit A, domain 2"/>
    <property type="match status" value="1"/>
</dbReference>
<name>A0ABQ6CT97_9HYPH</name>
<dbReference type="EMBL" id="BSPC01000058">
    <property type="protein sequence ID" value="GLS22210.1"/>
    <property type="molecule type" value="Genomic_DNA"/>
</dbReference>
<feature type="domain" description="Acyl-CoA dehydrogenase C-terminal" evidence="4">
    <location>
        <begin position="250"/>
        <end position="382"/>
    </location>
</feature>
<feature type="domain" description="Acyl-CoA dehydrogenase/oxidase N-terminal" evidence="3">
    <location>
        <begin position="38"/>
        <end position="127"/>
    </location>
</feature>
<dbReference type="Pfam" id="PF02771">
    <property type="entry name" value="Acyl-CoA_dh_N"/>
    <property type="match status" value="1"/>
</dbReference>
<dbReference type="Pfam" id="PF08028">
    <property type="entry name" value="Acyl-CoA_dh_2"/>
    <property type="match status" value="1"/>
</dbReference>
<organism evidence="5 6">
    <name type="scientific">Labrys miyagiensis</name>
    <dbReference type="NCBI Taxonomy" id="346912"/>
    <lineage>
        <taxon>Bacteria</taxon>
        <taxon>Pseudomonadati</taxon>
        <taxon>Pseudomonadota</taxon>
        <taxon>Alphaproteobacteria</taxon>
        <taxon>Hyphomicrobiales</taxon>
        <taxon>Xanthobacteraceae</taxon>
        <taxon>Labrys</taxon>
    </lineage>
</organism>
<dbReference type="GO" id="GO:0004497">
    <property type="term" value="F:monooxygenase activity"/>
    <property type="evidence" value="ECO:0007669"/>
    <property type="project" value="UniProtKB-KW"/>
</dbReference>
<evidence type="ECO:0000259" key="3">
    <source>
        <dbReference type="Pfam" id="PF02771"/>
    </source>
</evidence>
<dbReference type="Gene3D" id="1.20.140.10">
    <property type="entry name" value="Butyryl-CoA Dehydrogenase, subunit A, domain 3"/>
    <property type="match status" value="1"/>
</dbReference>